<comment type="caution">
    <text evidence="1">The sequence shown here is derived from an EMBL/GenBank/DDBJ whole genome shotgun (WGS) entry which is preliminary data.</text>
</comment>
<evidence type="ECO:0000313" key="2">
    <source>
        <dbReference type="Proteomes" id="UP001381693"/>
    </source>
</evidence>
<dbReference type="Proteomes" id="UP001381693">
    <property type="component" value="Unassembled WGS sequence"/>
</dbReference>
<protein>
    <submittedName>
        <fullName evidence="1">Uncharacterized protein</fullName>
    </submittedName>
</protein>
<organism evidence="1 2">
    <name type="scientific">Halocaridina rubra</name>
    <name type="common">Hawaiian red shrimp</name>
    <dbReference type="NCBI Taxonomy" id="373956"/>
    <lineage>
        <taxon>Eukaryota</taxon>
        <taxon>Metazoa</taxon>
        <taxon>Ecdysozoa</taxon>
        <taxon>Arthropoda</taxon>
        <taxon>Crustacea</taxon>
        <taxon>Multicrustacea</taxon>
        <taxon>Malacostraca</taxon>
        <taxon>Eumalacostraca</taxon>
        <taxon>Eucarida</taxon>
        <taxon>Decapoda</taxon>
        <taxon>Pleocyemata</taxon>
        <taxon>Caridea</taxon>
        <taxon>Atyoidea</taxon>
        <taxon>Atyidae</taxon>
        <taxon>Halocaridina</taxon>
    </lineage>
</organism>
<dbReference type="AlphaFoldDB" id="A0AAN9A996"/>
<name>A0AAN9A996_HALRR</name>
<reference evidence="1 2" key="1">
    <citation type="submission" date="2023-11" db="EMBL/GenBank/DDBJ databases">
        <title>Halocaridina rubra genome assembly.</title>
        <authorList>
            <person name="Smith C."/>
        </authorList>
    </citation>
    <scope>NUCLEOTIDE SEQUENCE [LARGE SCALE GENOMIC DNA]</scope>
    <source>
        <strain evidence="1">EP-1</strain>
        <tissue evidence="1">Whole</tissue>
    </source>
</reference>
<evidence type="ECO:0000313" key="1">
    <source>
        <dbReference type="EMBL" id="KAK7074632.1"/>
    </source>
</evidence>
<dbReference type="EMBL" id="JAXCGZ010011511">
    <property type="protein sequence ID" value="KAK7074632.1"/>
    <property type="molecule type" value="Genomic_DNA"/>
</dbReference>
<keyword evidence="2" id="KW-1185">Reference proteome</keyword>
<proteinExistence type="predicted"/>
<accession>A0AAN9A996</accession>
<gene>
    <name evidence="1" type="ORF">SK128_015964</name>
</gene>
<sequence>MNSQKEKDSCEKHCINNLQGISFPHRIWNRVCHGFWKNVMCYVTKDGTKHAAFKANPVDSLQGFGQSRNGLAGDEHVGAELYLVQVKINGTACATMDDLMDHNYHCSKASPEKLPPTSHAIKIHILRAYYATNVMTSVQSQNSTKLNPLLYAYDEEDDLLNPEIGFRSIPEDWTAYCTFSKCATDSCACRRSGQACCQFCKC</sequence>